<dbReference type="Proteomes" id="UP000012153">
    <property type="component" value="Unassembled WGS sequence"/>
</dbReference>
<dbReference type="EMBL" id="AHOP02000011">
    <property type="protein sequence ID" value="EMO42427.1"/>
    <property type="molecule type" value="Genomic_DNA"/>
</dbReference>
<proteinExistence type="predicted"/>
<name>M6UBM7_9LEPT</name>
<dbReference type="AlphaFoldDB" id="M6UBM7"/>
<reference evidence="1 2" key="1">
    <citation type="submission" date="2013-01" db="EMBL/GenBank/DDBJ databases">
        <authorList>
            <person name="Harkins D.M."/>
            <person name="Durkin A.S."/>
            <person name="Brinkac L.M."/>
            <person name="Haft D.H."/>
            <person name="Selengut J.D."/>
            <person name="Sanka R."/>
            <person name="DePew J."/>
            <person name="Purushe J."/>
            <person name="Matthias M.A."/>
            <person name="Vinetz J.M."/>
            <person name="Sutton G.G."/>
            <person name="Nierman W.C."/>
            <person name="Fouts D.E."/>
        </authorList>
    </citation>
    <scope>NUCLEOTIDE SEQUENCE [LARGE SCALE GENOMIC DNA]</scope>
    <source>
        <strain evidence="1 2">ZUN142</strain>
    </source>
</reference>
<evidence type="ECO:0000313" key="1">
    <source>
        <dbReference type="EMBL" id="EMO42427.1"/>
    </source>
</evidence>
<sequence>MSLKEFSAEFSYASIAFYQNLSETAFCDKHLGTQFYRDE</sequence>
<evidence type="ECO:0000313" key="2">
    <source>
        <dbReference type="Proteomes" id="UP000012153"/>
    </source>
</evidence>
<organism evidence="1 2">
    <name type="scientific">Leptospira noguchii serovar Autumnalis str. ZUN142</name>
    <dbReference type="NCBI Taxonomy" id="1085540"/>
    <lineage>
        <taxon>Bacteria</taxon>
        <taxon>Pseudomonadati</taxon>
        <taxon>Spirochaetota</taxon>
        <taxon>Spirochaetia</taxon>
        <taxon>Leptospirales</taxon>
        <taxon>Leptospiraceae</taxon>
        <taxon>Leptospira</taxon>
    </lineage>
</organism>
<protein>
    <submittedName>
        <fullName evidence="1">Uncharacterized protein</fullName>
    </submittedName>
</protein>
<accession>M6UBM7</accession>
<comment type="caution">
    <text evidence="1">The sequence shown here is derived from an EMBL/GenBank/DDBJ whole genome shotgun (WGS) entry which is preliminary data.</text>
</comment>
<gene>
    <name evidence="1" type="ORF">LEP1GSC186_1632</name>
</gene>